<dbReference type="EMBL" id="AUZZ01003474">
    <property type="protein sequence ID" value="EQD56907.1"/>
    <property type="molecule type" value="Genomic_DNA"/>
</dbReference>
<sequence>MVNMNMKIKIAVALVGVIVISIVIIAILNGNSNGKESTIHNITVGSSAPNYGFFLDNGTSTNLTAFKGHTTLIWFVATWCPSCAQGNAAINQNYQFFKQHG</sequence>
<evidence type="ECO:0000259" key="2">
    <source>
        <dbReference type="Pfam" id="PF08534"/>
    </source>
</evidence>
<keyword evidence="1" id="KW-0812">Transmembrane</keyword>
<dbReference type="Pfam" id="PF08534">
    <property type="entry name" value="Redoxin"/>
    <property type="match status" value="1"/>
</dbReference>
<dbReference type="Gene3D" id="3.40.30.10">
    <property type="entry name" value="Glutaredoxin"/>
    <property type="match status" value="1"/>
</dbReference>
<proteinExistence type="predicted"/>
<dbReference type="SUPFAM" id="SSF52833">
    <property type="entry name" value="Thioredoxin-like"/>
    <property type="match status" value="1"/>
</dbReference>
<reference evidence="3" key="1">
    <citation type="submission" date="2013-08" db="EMBL/GenBank/DDBJ databases">
        <authorList>
            <person name="Mendez C."/>
            <person name="Richter M."/>
            <person name="Ferrer M."/>
            <person name="Sanchez J."/>
        </authorList>
    </citation>
    <scope>NUCLEOTIDE SEQUENCE</scope>
</reference>
<feature type="non-terminal residue" evidence="3">
    <location>
        <position position="101"/>
    </location>
</feature>
<dbReference type="InterPro" id="IPR036249">
    <property type="entry name" value="Thioredoxin-like_sf"/>
</dbReference>
<name>T1AHY6_9ZZZZ</name>
<protein>
    <submittedName>
        <fullName evidence="3">Alkyl hydroperoxide reductase/ Thiol specific antioxidant/ Mal allergen</fullName>
    </submittedName>
</protein>
<keyword evidence="1" id="KW-0472">Membrane</keyword>
<keyword evidence="1" id="KW-1133">Transmembrane helix</keyword>
<reference evidence="3" key="2">
    <citation type="journal article" date="2014" name="ISME J.">
        <title>Microbial stratification in low pH oxic and suboxic macroscopic growths along an acid mine drainage.</title>
        <authorList>
            <person name="Mendez-Garcia C."/>
            <person name="Mesa V."/>
            <person name="Sprenger R.R."/>
            <person name="Richter M."/>
            <person name="Diez M.S."/>
            <person name="Solano J."/>
            <person name="Bargiela R."/>
            <person name="Golyshina O.V."/>
            <person name="Manteca A."/>
            <person name="Ramos J.L."/>
            <person name="Gallego J.R."/>
            <person name="Llorente I."/>
            <person name="Martins Dos Santos V.A."/>
            <person name="Jensen O.N."/>
            <person name="Pelaez A.I."/>
            <person name="Sanchez J."/>
            <person name="Ferrer M."/>
        </authorList>
    </citation>
    <scope>NUCLEOTIDE SEQUENCE</scope>
</reference>
<dbReference type="InterPro" id="IPR013740">
    <property type="entry name" value="Redoxin"/>
</dbReference>
<organism evidence="3">
    <name type="scientific">mine drainage metagenome</name>
    <dbReference type="NCBI Taxonomy" id="410659"/>
    <lineage>
        <taxon>unclassified sequences</taxon>
        <taxon>metagenomes</taxon>
        <taxon>ecological metagenomes</taxon>
    </lineage>
</organism>
<dbReference type="GO" id="GO:0016491">
    <property type="term" value="F:oxidoreductase activity"/>
    <property type="evidence" value="ECO:0007669"/>
    <property type="project" value="InterPro"/>
</dbReference>
<feature type="domain" description="Redoxin" evidence="2">
    <location>
        <begin position="44"/>
        <end position="101"/>
    </location>
</feature>
<feature type="transmembrane region" description="Helical" evidence="1">
    <location>
        <begin position="6"/>
        <end position="28"/>
    </location>
</feature>
<evidence type="ECO:0000313" key="3">
    <source>
        <dbReference type="EMBL" id="EQD56907.1"/>
    </source>
</evidence>
<gene>
    <name evidence="3" type="ORF">B2A_05062</name>
</gene>
<evidence type="ECO:0000256" key="1">
    <source>
        <dbReference type="SAM" id="Phobius"/>
    </source>
</evidence>
<accession>T1AHY6</accession>
<dbReference type="AlphaFoldDB" id="T1AHY6"/>
<comment type="caution">
    <text evidence="3">The sequence shown here is derived from an EMBL/GenBank/DDBJ whole genome shotgun (WGS) entry which is preliminary data.</text>
</comment>